<organism evidence="2 3">
    <name type="scientific">Halogranum rubrum</name>
    <dbReference type="NCBI Taxonomy" id="553466"/>
    <lineage>
        <taxon>Archaea</taxon>
        <taxon>Methanobacteriati</taxon>
        <taxon>Methanobacteriota</taxon>
        <taxon>Stenosarchaea group</taxon>
        <taxon>Halobacteria</taxon>
        <taxon>Halobacteriales</taxon>
        <taxon>Haloferacaceae</taxon>
    </lineage>
</organism>
<dbReference type="AlphaFoldDB" id="A0A1I4BW51"/>
<name>A0A1I4BW51_9EURY</name>
<sequence>MTDDITGLEAELRSNGISVERVDRGETVDLVYMTAFPGDSVHHMEMGRALNVFIDLAEDGRWDPVPIEATVVRADDDVQGTWRAEPEWFEGLLGYRLSEEDFSEHVLSTLSEPTETADTVEESA</sequence>
<dbReference type="Proteomes" id="UP000199607">
    <property type="component" value="Unassembled WGS sequence"/>
</dbReference>
<evidence type="ECO:0000313" key="3">
    <source>
        <dbReference type="Proteomes" id="UP000199607"/>
    </source>
</evidence>
<proteinExistence type="predicted"/>
<dbReference type="STRING" id="553466.SAMN04487950_0770"/>
<keyword evidence="3" id="KW-1185">Reference proteome</keyword>
<evidence type="ECO:0000313" key="2">
    <source>
        <dbReference type="EMBL" id="SFK72216.1"/>
    </source>
</evidence>
<dbReference type="EMBL" id="FOTC01000001">
    <property type="protein sequence ID" value="SFK72216.1"/>
    <property type="molecule type" value="Genomic_DNA"/>
</dbReference>
<reference evidence="3" key="1">
    <citation type="submission" date="2016-10" db="EMBL/GenBank/DDBJ databases">
        <authorList>
            <person name="Varghese N."/>
            <person name="Submissions S."/>
        </authorList>
    </citation>
    <scope>NUCLEOTIDE SEQUENCE [LARGE SCALE GENOMIC DNA]</scope>
    <source>
        <strain evidence="3">CGMCC 1.7738</strain>
    </source>
</reference>
<feature type="domain" description="DUF8159" evidence="1">
    <location>
        <begin position="3"/>
        <end position="114"/>
    </location>
</feature>
<gene>
    <name evidence="2" type="ORF">SAMN04487950_0770</name>
</gene>
<accession>A0A1I4BW51</accession>
<dbReference type="RefSeq" id="WP_009376142.1">
    <property type="nucleotide sequence ID" value="NZ_FOTC01000001.1"/>
</dbReference>
<protein>
    <recommendedName>
        <fullName evidence="1">DUF8159 domain-containing protein</fullName>
    </recommendedName>
</protein>
<dbReference type="InterPro" id="IPR058473">
    <property type="entry name" value="DUF8159"/>
</dbReference>
<dbReference type="Pfam" id="PF26490">
    <property type="entry name" value="DUF8159"/>
    <property type="match status" value="1"/>
</dbReference>
<evidence type="ECO:0000259" key="1">
    <source>
        <dbReference type="Pfam" id="PF26490"/>
    </source>
</evidence>